<proteinExistence type="predicted"/>
<dbReference type="AlphaFoldDB" id="A0A1Y0HLL2"/>
<accession>A0A1Y0HLL2</accession>
<keyword evidence="2" id="KW-1185">Reference proteome</keyword>
<evidence type="ECO:0000313" key="1">
    <source>
        <dbReference type="EMBL" id="ARU48123.1"/>
    </source>
</evidence>
<evidence type="ECO:0000313" key="2">
    <source>
        <dbReference type="Proteomes" id="UP000196005"/>
    </source>
</evidence>
<name>A0A1Y0HLL2_9BACT</name>
<dbReference type="Proteomes" id="UP000196005">
    <property type="component" value="Chromosome"/>
</dbReference>
<organism evidence="1 2">
    <name type="scientific">Sulfurospirillum diekertiae</name>
    <dbReference type="NCBI Taxonomy" id="1854492"/>
    <lineage>
        <taxon>Bacteria</taxon>
        <taxon>Pseudomonadati</taxon>
        <taxon>Campylobacterota</taxon>
        <taxon>Epsilonproteobacteria</taxon>
        <taxon>Campylobacterales</taxon>
        <taxon>Sulfurospirillaceae</taxon>
        <taxon>Sulfurospirillum</taxon>
    </lineage>
</organism>
<dbReference type="RefSeq" id="WP_087438125.1">
    <property type="nucleotide sequence ID" value="NZ_CP021416.1"/>
</dbReference>
<dbReference type="InterPro" id="IPR001387">
    <property type="entry name" value="Cro/C1-type_HTH"/>
</dbReference>
<dbReference type="GO" id="GO:0003677">
    <property type="term" value="F:DNA binding"/>
    <property type="evidence" value="ECO:0007669"/>
    <property type="project" value="InterPro"/>
</dbReference>
<dbReference type="OrthoDB" id="5325244at2"/>
<dbReference type="Gene3D" id="1.10.260.40">
    <property type="entry name" value="lambda repressor-like DNA-binding domains"/>
    <property type="match status" value="1"/>
</dbReference>
<dbReference type="EMBL" id="CP021416">
    <property type="protein sequence ID" value="ARU48123.1"/>
    <property type="molecule type" value="Genomic_DNA"/>
</dbReference>
<dbReference type="InterPro" id="IPR010982">
    <property type="entry name" value="Lambda_DNA-bd_dom_sf"/>
</dbReference>
<protein>
    <recommendedName>
        <fullName evidence="3">HTH cro/C1-type domain-containing protein</fullName>
    </recommendedName>
</protein>
<dbReference type="CDD" id="cd00093">
    <property type="entry name" value="HTH_XRE"/>
    <property type="match status" value="1"/>
</dbReference>
<dbReference type="SUPFAM" id="SSF47413">
    <property type="entry name" value="lambda repressor-like DNA-binding domains"/>
    <property type="match status" value="1"/>
</dbReference>
<sequence length="80" mass="9494">MEKIYQRERLNTLFKHAGISKKEFATLLNINYQSVNAWESTQPAPYWAWSWLENYAKARFFDKMMELGQALHGSYDENDA</sequence>
<evidence type="ECO:0008006" key="3">
    <source>
        <dbReference type="Google" id="ProtNLM"/>
    </source>
</evidence>
<gene>
    <name evidence="1" type="ORF">Sdiek1_0957</name>
</gene>
<reference evidence="2" key="1">
    <citation type="submission" date="2017-05" db="EMBL/GenBank/DDBJ databases">
        <title>Dechlorination kinetics govern the competition between two new strains of the genus Sulfurospirillum.</title>
        <authorList>
            <person name="Buttet G.F."/>
            <person name="Murray A.M."/>
            <person name="Goris T."/>
            <person name="Burion M."/>
            <person name="Lin B."/>
            <person name="Rolle M."/>
            <person name="Maillard J."/>
        </authorList>
    </citation>
    <scope>NUCLEOTIDE SEQUENCE [LARGE SCALE GENOMIC DNA]</scope>
    <source>
        <strain evidence="2">SL2-1</strain>
    </source>
</reference>
<dbReference type="KEGG" id="suls:Sdiek1_0957"/>